<dbReference type="EMBL" id="JAPYKO010000055">
    <property type="protein sequence ID" value="MEI9406969.1"/>
    <property type="molecule type" value="Genomic_DNA"/>
</dbReference>
<keyword evidence="2" id="KW-1185">Reference proteome</keyword>
<evidence type="ECO:0000313" key="2">
    <source>
        <dbReference type="Proteomes" id="UP001366503"/>
    </source>
</evidence>
<evidence type="ECO:0000313" key="1">
    <source>
        <dbReference type="EMBL" id="MEI9406969.1"/>
    </source>
</evidence>
<dbReference type="Proteomes" id="UP001366503">
    <property type="component" value="Unassembled WGS sequence"/>
</dbReference>
<organism evidence="1 2">
    <name type="scientific">Mesorhizobium argentiipisi</name>
    <dbReference type="NCBI Taxonomy" id="3015175"/>
    <lineage>
        <taxon>Bacteria</taxon>
        <taxon>Pseudomonadati</taxon>
        <taxon>Pseudomonadota</taxon>
        <taxon>Alphaproteobacteria</taxon>
        <taxon>Hyphomicrobiales</taxon>
        <taxon>Phyllobacteriaceae</taxon>
        <taxon>Mesorhizobium</taxon>
    </lineage>
</organism>
<proteinExistence type="predicted"/>
<protein>
    <recommendedName>
        <fullName evidence="3">Protein NO VEIN C-terminal domain-containing protein</fullName>
    </recommendedName>
</protein>
<dbReference type="RefSeq" id="WP_337097607.1">
    <property type="nucleotide sequence ID" value="NZ_JAPYKO010000055.1"/>
</dbReference>
<accession>A0ABU8KQ97</accession>
<evidence type="ECO:0008006" key="3">
    <source>
        <dbReference type="Google" id="ProtNLM"/>
    </source>
</evidence>
<gene>
    <name evidence="1" type="ORF">O7A05_33210</name>
</gene>
<name>A0ABU8KQ97_9HYPH</name>
<comment type="caution">
    <text evidence="1">The sequence shown here is derived from an EMBL/GenBank/DDBJ whole genome shotgun (WGS) entry which is preliminary data.</text>
</comment>
<sequence length="475" mass="52241">MHAILEVVFPSRIKAVRALLAPAGPDAAANLSIAADEVRASFARVHEEAGQADWQGLAEALDISSKLRLWHQAVRDGEADAERFLKAARLQRSEWLTADAGYAHELKSKLAVVDGEFSASDVSAVLDSLARVPFPIGIFTREERKTPRWLPDEKKAKPELAVAFLEFRINGEEAAAIHRLAANTLHDLELILRVSRWPEEAERLLLKPVSVEPEDLWELPQFTFERPGGGAPFMLEAHGRLAIRMPMALGARPLEFLYAAEFAPVGAEQPIAVAGHRSLRLDSSDASDHLVTGYPSLDHKMIELRDALRAEPRVPERETGIALRLAKPLANLVGQAIQDNIFPKPIDEATLEKRVTEHLRRHPEIGVELEVQAHSGGGRTDLSLQQVRVELKVKNDSALTQEDLNRFAFQAAAYAVSSDKTIAILCVLDGSPKSGPPIPMPEAVRVIPVQPADRPIYVIAFILQGNLARPSDLSR</sequence>
<reference evidence="1 2" key="1">
    <citation type="submission" date="2022-12" db="EMBL/GenBank/DDBJ databases">
        <authorList>
            <person name="Muema E."/>
        </authorList>
    </citation>
    <scope>NUCLEOTIDE SEQUENCE [LARGE SCALE GENOMIC DNA]</scope>
    <source>
        <strain evidence="2">1330</strain>
    </source>
</reference>